<dbReference type="PANTHER" id="PTHR43825:SF5">
    <property type="entry name" value="HYPOTHETICAL TRANSKETOLASE FAMILY PROTEIN"/>
    <property type="match status" value="1"/>
</dbReference>
<dbReference type="InterPro" id="IPR029061">
    <property type="entry name" value="THDP-binding"/>
</dbReference>
<organism evidence="2 3">
    <name type="scientific">Candidatus Komeilibacteria bacterium CG_4_10_14_0_2_um_filter_37_10</name>
    <dbReference type="NCBI Taxonomy" id="1974470"/>
    <lineage>
        <taxon>Bacteria</taxon>
        <taxon>Candidatus Komeiliibacteriota</taxon>
    </lineage>
</organism>
<dbReference type="SUPFAM" id="SSF52518">
    <property type="entry name" value="Thiamin diphosphate-binding fold (THDP-binding)"/>
    <property type="match status" value="1"/>
</dbReference>
<name>A0A2M7VEI8_9BACT</name>
<dbReference type="InterPro" id="IPR005475">
    <property type="entry name" value="Transketolase-like_Pyr-bd"/>
</dbReference>
<dbReference type="Pfam" id="PF02779">
    <property type="entry name" value="Transket_pyr"/>
    <property type="match status" value="1"/>
</dbReference>
<evidence type="ECO:0000313" key="3">
    <source>
        <dbReference type="Proteomes" id="UP000230405"/>
    </source>
</evidence>
<dbReference type="SMART" id="SM00861">
    <property type="entry name" value="Transket_pyr"/>
    <property type="match status" value="1"/>
</dbReference>
<sequence>MRKEFVHSFIKGIAHKENVIFITGDLGFNALEEIKKIMGSRFINAGIIEQSIIGIASGLASNGFQVFCYSIAPFITLRCLEQIKLDVALPQLPVFIIGNGGGYSYGLNGPTHHTLEDLGCLSTLPNFNCYTPAFFSDLDYCLTDIMQNNKPAYLRLGWSKNNWPTTSPINDAPWLKQTPQPKLTVLVSGPLIYNVWPTINNRTDVDLFSIIKTPLTKIPTDLAVSLQNSHNLLVLEEHQAMASLGTNISWLIHQENLSLNKFTHRYALGYPHNLYGDQEYHQNVSGLDQNSLDQLINALTK</sequence>
<protein>
    <submittedName>
        <fullName evidence="2">Transketolase</fullName>
    </submittedName>
</protein>
<dbReference type="Gene3D" id="3.40.50.970">
    <property type="match status" value="1"/>
</dbReference>
<proteinExistence type="predicted"/>
<dbReference type="Proteomes" id="UP000230405">
    <property type="component" value="Unassembled WGS sequence"/>
</dbReference>
<evidence type="ECO:0000259" key="1">
    <source>
        <dbReference type="SMART" id="SM00861"/>
    </source>
</evidence>
<reference evidence="3" key="1">
    <citation type="submission" date="2017-09" db="EMBL/GenBank/DDBJ databases">
        <title>Depth-based differentiation of microbial function through sediment-hosted aquifers and enrichment of novel symbionts in the deep terrestrial subsurface.</title>
        <authorList>
            <person name="Probst A.J."/>
            <person name="Ladd B."/>
            <person name="Jarett J.K."/>
            <person name="Geller-Mcgrath D.E."/>
            <person name="Sieber C.M.K."/>
            <person name="Emerson J.B."/>
            <person name="Anantharaman K."/>
            <person name="Thomas B.C."/>
            <person name="Malmstrom R."/>
            <person name="Stieglmeier M."/>
            <person name="Klingl A."/>
            <person name="Woyke T."/>
            <person name="Ryan C.M."/>
            <person name="Banfield J.F."/>
        </authorList>
    </citation>
    <scope>NUCLEOTIDE SEQUENCE [LARGE SCALE GENOMIC DNA]</scope>
</reference>
<dbReference type="InterPro" id="IPR051157">
    <property type="entry name" value="PDH/Transketolase"/>
</dbReference>
<dbReference type="AlphaFoldDB" id="A0A2M7VEI8"/>
<evidence type="ECO:0000313" key="2">
    <source>
        <dbReference type="EMBL" id="PIZ98943.1"/>
    </source>
</evidence>
<accession>A0A2M7VEI8</accession>
<dbReference type="EMBL" id="PFPO01000055">
    <property type="protein sequence ID" value="PIZ98943.1"/>
    <property type="molecule type" value="Genomic_DNA"/>
</dbReference>
<comment type="caution">
    <text evidence="2">The sequence shown here is derived from an EMBL/GenBank/DDBJ whole genome shotgun (WGS) entry which is preliminary data.</text>
</comment>
<dbReference type="PANTHER" id="PTHR43825">
    <property type="entry name" value="PYRUVATE DEHYDROGENASE E1 COMPONENT"/>
    <property type="match status" value="1"/>
</dbReference>
<gene>
    <name evidence="2" type="ORF">COX77_02935</name>
</gene>
<dbReference type="CDD" id="cd07033">
    <property type="entry name" value="TPP_PYR_DXS_TK_like"/>
    <property type="match status" value="1"/>
</dbReference>
<feature type="domain" description="Transketolase-like pyrimidine-binding" evidence="1">
    <location>
        <begin position="3"/>
        <end position="165"/>
    </location>
</feature>